<name>A0AAN8F139_9EURO</name>
<evidence type="ECO:0000313" key="3">
    <source>
        <dbReference type="EMBL" id="KAK5954673.1"/>
    </source>
</evidence>
<dbReference type="Proteomes" id="UP001316803">
    <property type="component" value="Unassembled WGS sequence"/>
</dbReference>
<keyword evidence="4" id="KW-1185">Reference proteome</keyword>
<comment type="caution">
    <text evidence="3">The sequence shown here is derived from an EMBL/GenBank/DDBJ whole genome shotgun (WGS) entry which is preliminary data.</text>
</comment>
<accession>A0AAN8F139</accession>
<dbReference type="AlphaFoldDB" id="A0AAN8F139"/>
<organism evidence="3 4">
    <name type="scientific">Knufia fluminis</name>
    <dbReference type="NCBI Taxonomy" id="191047"/>
    <lineage>
        <taxon>Eukaryota</taxon>
        <taxon>Fungi</taxon>
        <taxon>Dikarya</taxon>
        <taxon>Ascomycota</taxon>
        <taxon>Pezizomycotina</taxon>
        <taxon>Eurotiomycetes</taxon>
        <taxon>Chaetothyriomycetidae</taxon>
        <taxon>Chaetothyriales</taxon>
        <taxon>Trichomeriaceae</taxon>
        <taxon>Knufia</taxon>
    </lineage>
</organism>
<dbReference type="GO" id="GO:0016491">
    <property type="term" value="F:oxidoreductase activity"/>
    <property type="evidence" value="ECO:0007669"/>
    <property type="project" value="UniProtKB-KW"/>
</dbReference>
<evidence type="ECO:0000313" key="4">
    <source>
        <dbReference type="Proteomes" id="UP001316803"/>
    </source>
</evidence>
<protein>
    <submittedName>
        <fullName evidence="3">Uncharacterized protein</fullName>
    </submittedName>
</protein>
<evidence type="ECO:0000256" key="1">
    <source>
        <dbReference type="ARBA" id="ARBA00006484"/>
    </source>
</evidence>
<evidence type="ECO:0000256" key="2">
    <source>
        <dbReference type="ARBA" id="ARBA00023002"/>
    </source>
</evidence>
<dbReference type="InterPro" id="IPR002347">
    <property type="entry name" value="SDR_fam"/>
</dbReference>
<dbReference type="EMBL" id="JAKLMC020000008">
    <property type="protein sequence ID" value="KAK5954673.1"/>
    <property type="molecule type" value="Genomic_DNA"/>
</dbReference>
<proteinExistence type="inferred from homology"/>
<dbReference type="SUPFAM" id="SSF51735">
    <property type="entry name" value="NAD(P)-binding Rossmann-fold domains"/>
    <property type="match status" value="1"/>
</dbReference>
<comment type="similarity">
    <text evidence="1">Belongs to the short-chain dehydrogenases/reductases (SDR) family.</text>
</comment>
<dbReference type="Gene3D" id="3.40.50.720">
    <property type="entry name" value="NAD(P)-binding Rossmann-like Domain"/>
    <property type="match status" value="1"/>
</dbReference>
<dbReference type="PRINTS" id="PR00081">
    <property type="entry name" value="GDHRDH"/>
</dbReference>
<dbReference type="CDD" id="cd05233">
    <property type="entry name" value="SDR_c"/>
    <property type="match status" value="1"/>
</dbReference>
<sequence length="298" mass="32182">MPSKQFDTEAYPGNGQFKSLTATWHNKPYPRISPARPELTANGKVIFITGGGSGIGKATAIAFAEAGAKIIAIFGRRVEKLESAAREIQKANSTVTVVPVSVDLSQRTAVDKAFENATRQAGGAAVDIFVSNAGILQELGPVSGYKEEHFRKGLESNMLNTFNAVQSILPHLAPKAKVFDMNSGIGHISPLPGVWAYAATKAANIKLFQYLQAENPELHVVSIQPGVINTEINANTYFEGQDDINLPGHFQVWLASPEAEFLKGKFVWANWDIDELISGAEQIKDPLALQVLLNGVPM</sequence>
<dbReference type="PANTHER" id="PTHR42901:SF1">
    <property type="entry name" value="ALCOHOL DEHYDROGENASE"/>
    <property type="match status" value="1"/>
</dbReference>
<reference evidence="3 4" key="1">
    <citation type="submission" date="2022-12" db="EMBL/GenBank/DDBJ databases">
        <title>Genomic features and morphological characterization of a novel Knufia sp. strain isolated from spacecraft assembly facility.</title>
        <authorList>
            <person name="Teixeira M."/>
            <person name="Chander A.M."/>
            <person name="Stajich J.E."/>
            <person name="Venkateswaran K."/>
        </authorList>
    </citation>
    <scope>NUCLEOTIDE SEQUENCE [LARGE SCALE GENOMIC DNA]</scope>
    <source>
        <strain evidence="3 4">FJI-L2-BK-P2</strain>
    </source>
</reference>
<dbReference type="PANTHER" id="PTHR42901">
    <property type="entry name" value="ALCOHOL DEHYDROGENASE"/>
    <property type="match status" value="1"/>
</dbReference>
<gene>
    <name evidence="3" type="ORF">OHC33_004397</name>
</gene>
<dbReference type="Pfam" id="PF00106">
    <property type="entry name" value="adh_short"/>
    <property type="match status" value="1"/>
</dbReference>
<keyword evidence="2" id="KW-0560">Oxidoreductase</keyword>
<dbReference type="InterPro" id="IPR036291">
    <property type="entry name" value="NAD(P)-bd_dom_sf"/>
</dbReference>